<dbReference type="Proteomes" id="UP001151532">
    <property type="component" value="Chromosome 8"/>
</dbReference>
<sequence length="94" mass="11109">MNIYIYITRIKMKVGFILKKNPKNLLSTITQHMELWIPPLKCFSVILDADSFKLLVFSLQQFKMTNRMIRKLLKTGGVKYWKQAQITTNSKKIE</sequence>
<accession>A0A9Q0U904</accession>
<comment type="caution">
    <text evidence="1">The sequence shown here is derived from an EMBL/GenBank/DDBJ whole genome shotgun (WGS) entry which is preliminary data.</text>
</comment>
<reference evidence="1" key="2">
    <citation type="journal article" date="2023" name="Int. J. Mol. Sci.">
        <title>De Novo Assembly and Annotation of 11 Diverse Shrub Willow (Salix) Genomes Reveals Novel Gene Organization in Sex-Linked Regions.</title>
        <authorList>
            <person name="Hyden B."/>
            <person name="Feng K."/>
            <person name="Yates T.B."/>
            <person name="Jawdy S."/>
            <person name="Cereghino C."/>
            <person name="Smart L.B."/>
            <person name="Muchero W."/>
        </authorList>
    </citation>
    <scope>NUCLEOTIDE SEQUENCE</scope>
    <source>
        <tissue evidence="1">Shoot tip</tissue>
    </source>
</reference>
<protein>
    <submittedName>
        <fullName evidence="1">Uncharacterized protein</fullName>
    </submittedName>
</protein>
<evidence type="ECO:0000313" key="1">
    <source>
        <dbReference type="EMBL" id="KAJ6725679.1"/>
    </source>
</evidence>
<organism evidence="1 2">
    <name type="scientific">Salix purpurea</name>
    <name type="common">Purple osier willow</name>
    <dbReference type="NCBI Taxonomy" id="77065"/>
    <lineage>
        <taxon>Eukaryota</taxon>
        <taxon>Viridiplantae</taxon>
        <taxon>Streptophyta</taxon>
        <taxon>Embryophyta</taxon>
        <taxon>Tracheophyta</taxon>
        <taxon>Spermatophyta</taxon>
        <taxon>Magnoliopsida</taxon>
        <taxon>eudicotyledons</taxon>
        <taxon>Gunneridae</taxon>
        <taxon>Pentapetalae</taxon>
        <taxon>rosids</taxon>
        <taxon>fabids</taxon>
        <taxon>Malpighiales</taxon>
        <taxon>Salicaceae</taxon>
        <taxon>Saliceae</taxon>
        <taxon>Salix</taxon>
    </lineage>
</organism>
<name>A0A9Q0U904_SALPP</name>
<keyword evidence="2" id="KW-1185">Reference proteome</keyword>
<reference evidence="1" key="1">
    <citation type="submission" date="2022-11" db="EMBL/GenBank/DDBJ databases">
        <authorList>
            <person name="Hyden B.L."/>
            <person name="Feng K."/>
            <person name="Yates T."/>
            <person name="Jawdy S."/>
            <person name="Smart L.B."/>
            <person name="Muchero W."/>
        </authorList>
    </citation>
    <scope>NUCLEOTIDE SEQUENCE</scope>
    <source>
        <tissue evidence="1">Shoot tip</tissue>
    </source>
</reference>
<dbReference type="AlphaFoldDB" id="A0A9Q0U904"/>
<evidence type="ECO:0000313" key="2">
    <source>
        <dbReference type="Proteomes" id="UP001151532"/>
    </source>
</evidence>
<proteinExistence type="predicted"/>
<gene>
    <name evidence="1" type="ORF">OIU79_003945</name>
</gene>
<dbReference type="EMBL" id="JAPFFK010000013">
    <property type="protein sequence ID" value="KAJ6725679.1"/>
    <property type="molecule type" value="Genomic_DNA"/>
</dbReference>